<evidence type="ECO:0000259" key="1">
    <source>
        <dbReference type="PROSITE" id="PS51186"/>
    </source>
</evidence>
<dbReference type="InterPro" id="IPR000182">
    <property type="entry name" value="GNAT_dom"/>
</dbReference>
<dbReference type="PANTHER" id="PTHR43441">
    <property type="entry name" value="RIBOSOMAL-PROTEIN-SERINE ACETYLTRANSFERASE"/>
    <property type="match status" value="1"/>
</dbReference>
<keyword evidence="2" id="KW-0012">Acyltransferase</keyword>
<dbReference type="InterPro" id="IPR051908">
    <property type="entry name" value="Ribosomal_N-acetyltransferase"/>
</dbReference>
<dbReference type="OrthoDB" id="41238at2759"/>
<name>A0A1Y2IPR2_TRAC3</name>
<sequence>MPYVNNYSPIPVQEVPDDELYGPDPYDINYALPLPEETLDTARLKLVPFIPSDHAHTYWEHVKDHRHELYRYYTRYFHTLSEFLAWHELYFRRNPYQIYLAIIDKTRHDPAHPDWGGSFAGVVGMINTSVPNLQMEPGYILVFPEFQHTHVAKTMVAICLNYILQLPTATPPGLGFRRAQWCANALNVPSVGLAERMGFKREGTLRWAIVLPDELKDYGRKGRPGDRAFIAN</sequence>
<feature type="domain" description="N-acetyltransferase" evidence="1">
    <location>
        <begin position="68"/>
        <end position="218"/>
    </location>
</feature>
<dbReference type="EMBL" id="KZ084104">
    <property type="protein sequence ID" value="OSD02673.1"/>
    <property type="molecule type" value="Genomic_DNA"/>
</dbReference>
<dbReference type="GO" id="GO:0008999">
    <property type="term" value="F:protein-N-terminal-alanine acetyltransferase activity"/>
    <property type="evidence" value="ECO:0007669"/>
    <property type="project" value="TreeGrafter"/>
</dbReference>
<evidence type="ECO:0000313" key="2">
    <source>
        <dbReference type="EMBL" id="OSD02673.1"/>
    </source>
</evidence>
<dbReference type="Pfam" id="PF13302">
    <property type="entry name" value="Acetyltransf_3"/>
    <property type="match status" value="1"/>
</dbReference>
<keyword evidence="3" id="KW-1185">Reference proteome</keyword>
<proteinExistence type="predicted"/>
<dbReference type="Gene3D" id="3.40.630.30">
    <property type="match status" value="1"/>
</dbReference>
<organism evidence="2 3">
    <name type="scientific">Trametes coccinea (strain BRFM310)</name>
    <name type="common">Pycnoporus coccineus</name>
    <dbReference type="NCBI Taxonomy" id="1353009"/>
    <lineage>
        <taxon>Eukaryota</taxon>
        <taxon>Fungi</taxon>
        <taxon>Dikarya</taxon>
        <taxon>Basidiomycota</taxon>
        <taxon>Agaricomycotina</taxon>
        <taxon>Agaricomycetes</taxon>
        <taxon>Polyporales</taxon>
        <taxon>Polyporaceae</taxon>
        <taxon>Trametes</taxon>
    </lineage>
</organism>
<dbReference type="PANTHER" id="PTHR43441:SF5">
    <property type="entry name" value="FAMILY ACETYLTRANSFERASE, PUTATIVE-RELATED"/>
    <property type="match status" value="1"/>
</dbReference>
<keyword evidence="2" id="KW-0808">Transferase</keyword>
<dbReference type="GO" id="GO:1990189">
    <property type="term" value="F:protein N-terminal-serine acetyltransferase activity"/>
    <property type="evidence" value="ECO:0007669"/>
    <property type="project" value="TreeGrafter"/>
</dbReference>
<protein>
    <submittedName>
        <fullName evidence="2">Acyl-CoA N-acyltransferase</fullName>
    </submittedName>
</protein>
<dbReference type="Proteomes" id="UP000193067">
    <property type="component" value="Unassembled WGS sequence"/>
</dbReference>
<reference evidence="2 3" key="1">
    <citation type="journal article" date="2015" name="Biotechnol. Biofuels">
        <title>Enhanced degradation of softwood versus hardwood by the white-rot fungus Pycnoporus coccineus.</title>
        <authorList>
            <person name="Couturier M."/>
            <person name="Navarro D."/>
            <person name="Chevret D."/>
            <person name="Henrissat B."/>
            <person name="Piumi F."/>
            <person name="Ruiz-Duenas F.J."/>
            <person name="Martinez A.T."/>
            <person name="Grigoriev I.V."/>
            <person name="Riley R."/>
            <person name="Lipzen A."/>
            <person name="Berrin J.G."/>
            <person name="Master E.R."/>
            <person name="Rosso M.N."/>
        </authorList>
    </citation>
    <scope>NUCLEOTIDE SEQUENCE [LARGE SCALE GENOMIC DNA]</scope>
    <source>
        <strain evidence="2 3">BRFM310</strain>
    </source>
</reference>
<dbReference type="AlphaFoldDB" id="A0A1Y2IPR2"/>
<accession>A0A1Y2IPR2</accession>
<dbReference type="SUPFAM" id="SSF55729">
    <property type="entry name" value="Acyl-CoA N-acyltransferases (Nat)"/>
    <property type="match status" value="1"/>
</dbReference>
<evidence type="ECO:0000313" key="3">
    <source>
        <dbReference type="Proteomes" id="UP000193067"/>
    </source>
</evidence>
<dbReference type="InterPro" id="IPR016181">
    <property type="entry name" value="Acyl_CoA_acyltransferase"/>
</dbReference>
<gene>
    <name evidence="2" type="ORF">PYCCODRAFT_1435318</name>
</gene>
<dbReference type="PROSITE" id="PS51186">
    <property type="entry name" value="GNAT"/>
    <property type="match status" value="1"/>
</dbReference>